<name>A0A2W5KM50_ANCNO</name>
<evidence type="ECO:0000313" key="3">
    <source>
        <dbReference type="Proteomes" id="UP000249577"/>
    </source>
</evidence>
<gene>
    <name evidence="2" type="ORF">DI565_05955</name>
</gene>
<sequence length="185" mass="19962">MRTGGARRIVVTGGPGAGKSTLIARLAALGLRTAEEAGRRVIREELASGGGALPWGDRLAFARRMLTLDIAAYEAAGLAGGLTIFDRGAPDVLGYLRLCALVPAPDLTVAAEQRRYDDPVFLAPFWPEIFENDAERKQTPDEARRTADMMAEVYSSLGHRVVELPRAPINERVAFVLERCGFAAP</sequence>
<dbReference type="Gene3D" id="3.40.50.300">
    <property type="entry name" value="P-loop containing nucleotide triphosphate hydrolases"/>
    <property type="match status" value="1"/>
</dbReference>
<reference evidence="2 3" key="1">
    <citation type="submission" date="2017-08" db="EMBL/GenBank/DDBJ databases">
        <title>Infants hospitalized years apart are colonized by the same room-sourced microbial strains.</title>
        <authorList>
            <person name="Brooks B."/>
            <person name="Olm M.R."/>
            <person name="Firek B.A."/>
            <person name="Baker R."/>
            <person name="Thomas B.C."/>
            <person name="Morowitz M.J."/>
            <person name="Banfield J.F."/>
        </authorList>
    </citation>
    <scope>NUCLEOTIDE SEQUENCE [LARGE SCALE GENOMIC DNA]</scope>
    <source>
        <strain evidence="2">S2_005_003_R2_43</strain>
    </source>
</reference>
<evidence type="ECO:0000259" key="1">
    <source>
        <dbReference type="Pfam" id="PF13521"/>
    </source>
</evidence>
<proteinExistence type="predicted"/>
<evidence type="ECO:0000313" key="2">
    <source>
        <dbReference type="EMBL" id="PZQ16934.1"/>
    </source>
</evidence>
<dbReference type="InterPro" id="IPR027417">
    <property type="entry name" value="P-loop_NTPase"/>
</dbReference>
<comment type="caution">
    <text evidence="2">The sequence shown here is derived from an EMBL/GenBank/DDBJ whole genome shotgun (WGS) entry which is preliminary data.</text>
</comment>
<dbReference type="Pfam" id="PF13521">
    <property type="entry name" value="AAA_28"/>
    <property type="match status" value="1"/>
</dbReference>
<accession>A0A2W5KM50</accession>
<dbReference type="SUPFAM" id="SSF52540">
    <property type="entry name" value="P-loop containing nucleoside triphosphate hydrolases"/>
    <property type="match status" value="1"/>
</dbReference>
<organism evidence="2 3">
    <name type="scientific">Ancylobacter novellus</name>
    <name type="common">Thiobacillus novellus</name>
    <dbReference type="NCBI Taxonomy" id="921"/>
    <lineage>
        <taxon>Bacteria</taxon>
        <taxon>Pseudomonadati</taxon>
        <taxon>Pseudomonadota</taxon>
        <taxon>Alphaproteobacteria</taxon>
        <taxon>Hyphomicrobiales</taxon>
        <taxon>Xanthobacteraceae</taxon>
        <taxon>Ancylobacter</taxon>
    </lineage>
</organism>
<dbReference type="AlphaFoldDB" id="A0A2W5KM50"/>
<dbReference type="EMBL" id="QFPN01000003">
    <property type="protein sequence ID" value="PZQ16934.1"/>
    <property type="molecule type" value="Genomic_DNA"/>
</dbReference>
<dbReference type="InterPro" id="IPR038727">
    <property type="entry name" value="NadR/Ttd14_AAA_dom"/>
</dbReference>
<feature type="domain" description="NadR/Ttd14 AAA" evidence="1">
    <location>
        <begin position="8"/>
        <end position="172"/>
    </location>
</feature>
<dbReference type="Proteomes" id="UP000249577">
    <property type="component" value="Unassembled WGS sequence"/>
</dbReference>
<protein>
    <submittedName>
        <fullName evidence="2">ATPase</fullName>
    </submittedName>
</protein>